<gene>
    <name evidence="1" type="ORF">A2406_02720</name>
</gene>
<evidence type="ECO:0000313" key="1">
    <source>
        <dbReference type="EMBL" id="OGY93523.1"/>
    </source>
</evidence>
<organism evidence="1 2">
    <name type="scientific">Candidatus Komeilibacteria bacterium RIFOXYC1_FULL_37_11</name>
    <dbReference type="NCBI Taxonomy" id="1798555"/>
    <lineage>
        <taxon>Bacteria</taxon>
        <taxon>Candidatus Komeiliibacteriota</taxon>
    </lineage>
</organism>
<evidence type="ECO:0000313" key="2">
    <source>
        <dbReference type="Proteomes" id="UP000177626"/>
    </source>
</evidence>
<proteinExistence type="predicted"/>
<reference evidence="1 2" key="1">
    <citation type="journal article" date="2016" name="Nat. Commun.">
        <title>Thousands of microbial genomes shed light on interconnected biogeochemical processes in an aquifer system.</title>
        <authorList>
            <person name="Anantharaman K."/>
            <person name="Brown C.T."/>
            <person name="Hug L.A."/>
            <person name="Sharon I."/>
            <person name="Castelle C.J."/>
            <person name="Probst A.J."/>
            <person name="Thomas B.C."/>
            <person name="Singh A."/>
            <person name="Wilkins M.J."/>
            <person name="Karaoz U."/>
            <person name="Brodie E.L."/>
            <person name="Williams K.H."/>
            <person name="Hubbard S.S."/>
            <person name="Banfield J.F."/>
        </authorList>
    </citation>
    <scope>NUCLEOTIDE SEQUENCE [LARGE SCALE GENOMIC DNA]</scope>
</reference>
<sequence length="100" mass="11609">MTTLILIAIAIALFFRLLCYLAKKEDKKKNEHKKPEPRFIAQPWLVKPLFGKDYGPIWYEVIDTKRFGNGKERVDSFNWPSKMDACRKNGGIKVLPVKKA</sequence>
<name>A0A1G2BWI3_9BACT</name>
<dbReference type="Proteomes" id="UP000177626">
    <property type="component" value="Unassembled WGS sequence"/>
</dbReference>
<comment type="caution">
    <text evidence="1">The sequence shown here is derived from an EMBL/GenBank/DDBJ whole genome shotgun (WGS) entry which is preliminary data.</text>
</comment>
<dbReference type="EMBL" id="MHKQ01000020">
    <property type="protein sequence ID" value="OGY93523.1"/>
    <property type="molecule type" value="Genomic_DNA"/>
</dbReference>
<protein>
    <submittedName>
        <fullName evidence="1">Uncharacterized protein</fullName>
    </submittedName>
</protein>
<accession>A0A1G2BWI3</accession>
<dbReference type="AlphaFoldDB" id="A0A1G2BWI3"/>